<dbReference type="Pfam" id="PF07690">
    <property type="entry name" value="MFS_1"/>
    <property type="match status" value="1"/>
</dbReference>
<dbReference type="SUPFAM" id="SSF103473">
    <property type="entry name" value="MFS general substrate transporter"/>
    <property type="match status" value="1"/>
</dbReference>
<dbReference type="PANTHER" id="PTHR23502:SF60">
    <property type="entry name" value="MAJOR FACILITATOR SUPERFAMILY (MFS) PROFILE DOMAIN-CONTAINING PROTEIN-RELATED"/>
    <property type="match status" value="1"/>
</dbReference>
<reference evidence="7 8" key="1">
    <citation type="journal article" date="2020" name="Elife">
        <title>Loss of centromere function drives karyotype evolution in closely related Malassezia species.</title>
        <authorList>
            <person name="Sankaranarayanan S.R."/>
            <person name="Ianiri G."/>
            <person name="Coelho M.A."/>
            <person name="Reza M.H."/>
            <person name="Thimmappa B.C."/>
            <person name="Ganguly P."/>
            <person name="Vadnala R.N."/>
            <person name="Sun S."/>
            <person name="Siddharthan R."/>
            <person name="Tellgren-Roth C."/>
            <person name="Dawson T.L."/>
            <person name="Heitman J."/>
            <person name="Sanyal K."/>
        </authorList>
    </citation>
    <scope>NUCLEOTIDE SEQUENCE [LARGE SCALE GENOMIC DNA]</scope>
    <source>
        <strain evidence="7">CBS14141</strain>
    </source>
</reference>
<keyword evidence="4 5" id="KW-0472">Membrane</keyword>
<proteinExistence type="predicted"/>
<feature type="transmembrane region" description="Helical" evidence="5">
    <location>
        <begin position="179"/>
        <end position="205"/>
    </location>
</feature>
<comment type="subcellular location">
    <subcellularLocation>
        <location evidence="1">Membrane</location>
        <topology evidence="1">Multi-pass membrane protein</topology>
    </subcellularLocation>
</comment>
<organism evidence="7 8">
    <name type="scientific">Malassezia furfur</name>
    <name type="common">Pityriasis versicolor infection agent</name>
    <name type="synonym">Pityrosporum furfur</name>
    <dbReference type="NCBI Taxonomy" id="55194"/>
    <lineage>
        <taxon>Eukaryota</taxon>
        <taxon>Fungi</taxon>
        <taxon>Dikarya</taxon>
        <taxon>Basidiomycota</taxon>
        <taxon>Ustilaginomycotina</taxon>
        <taxon>Malasseziomycetes</taxon>
        <taxon>Malasseziales</taxon>
        <taxon>Malasseziaceae</taxon>
        <taxon>Malassezia</taxon>
    </lineage>
</organism>
<dbReference type="InterPro" id="IPR011701">
    <property type="entry name" value="MFS"/>
</dbReference>
<evidence type="ECO:0000256" key="1">
    <source>
        <dbReference type="ARBA" id="ARBA00004141"/>
    </source>
</evidence>
<sequence>MLHSVNNLGANIYLFGPILCMFLRTYQSFLLFNVFCGLARDKTQMIVLRFFSGMAGVAPVAIGPGIVADLFEPEERGSAMAIYTLSPILGPCIGPIYAGWIIQAYGEDKWPWIFYVSTMFGALVAVLGLIFLRETYIPVILEREASKVRKERGEDEWHTVFTNKEPLRTRIIQGLFRPFIFLATQPVVLVTCIYQGLMFGCQYLLLASFSRLFKDNYGQPPGLAGLHYFSMVIGFLISGIIGGKWVDWKYRRLKERNGGIGKPEFKLPFLVVTGIAMPVGLLLYGWTAEYHLHWMAPDAGIFILSWGLCATMFICPLYLADAVTIYAASASSAGIITRGLFAFTFPLFAPNMYEELGQGWGNSLLALATLLIGIPAPILLYRFGETLRNHSSYSKHAMSLIS</sequence>
<feature type="transmembrane region" description="Helical" evidence="5">
    <location>
        <begin position="112"/>
        <end position="132"/>
    </location>
</feature>
<evidence type="ECO:0000313" key="8">
    <source>
        <dbReference type="Proteomes" id="UP000818624"/>
    </source>
</evidence>
<dbReference type="PANTHER" id="PTHR23502">
    <property type="entry name" value="MAJOR FACILITATOR SUPERFAMILY"/>
    <property type="match status" value="1"/>
</dbReference>
<dbReference type="Gene3D" id="1.20.1250.20">
    <property type="entry name" value="MFS general substrate transporter like domains"/>
    <property type="match status" value="1"/>
</dbReference>
<evidence type="ECO:0000256" key="5">
    <source>
        <dbReference type="SAM" id="Phobius"/>
    </source>
</evidence>
<evidence type="ECO:0000259" key="6">
    <source>
        <dbReference type="PROSITE" id="PS50850"/>
    </source>
</evidence>
<feature type="transmembrane region" description="Helical" evidence="5">
    <location>
        <begin position="46"/>
        <end position="68"/>
    </location>
</feature>
<feature type="transmembrane region" description="Helical" evidence="5">
    <location>
        <begin position="80"/>
        <end position="100"/>
    </location>
</feature>
<keyword evidence="2 5" id="KW-0812">Transmembrane</keyword>
<dbReference type="EMBL" id="CP046240">
    <property type="protein sequence ID" value="WFD49908.1"/>
    <property type="molecule type" value="Genomic_DNA"/>
</dbReference>
<dbReference type="Proteomes" id="UP000818624">
    <property type="component" value="Chromosome 7"/>
</dbReference>
<feature type="transmembrane region" description="Helical" evidence="5">
    <location>
        <begin position="360"/>
        <end position="381"/>
    </location>
</feature>
<name>A0ABY8F392_MALFU</name>
<evidence type="ECO:0000313" key="7">
    <source>
        <dbReference type="EMBL" id="WFD49908.1"/>
    </source>
</evidence>
<evidence type="ECO:0000256" key="3">
    <source>
        <dbReference type="ARBA" id="ARBA00022989"/>
    </source>
</evidence>
<protein>
    <recommendedName>
        <fullName evidence="6">Major facilitator superfamily (MFS) profile domain-containing protein</fullName>
    </recommendedName>
</protein>
<feature type="transmembrane region" description="Helical" evidence="5">
    <location>
        <begin position="267"/>
        <end position="287"/>
    </location>
</feature>
<dbReference type="PROSITE" id="PS50850">
    <property type="entry name" value="MFS"/>
    <property type="match status" value="1"/>
</dbReference>
<evidence type="ECO:0000256" key="4">
    <source>
        <dbReference type="ARBA" id="ARBA00023136"/>
    </source>
</evidence>
<keyword evidence="8" id="KW-1185">Reference proteome</keyword>
<keyword evidence="3 5" id="KW-1133">Transmembrane helix</keyword>
<feature type="domain" description="Major facilitator superfamily (MFS) profile" evidence="6">
    <location>
        <begin position="1"/>
        <end position="402"/>
    </location>
</feature>
<accession>A0ABY8F392</accession>
<feature type="transmembrane region" description="Helical" evidence="5">
    <location>
        <begin position="326"/>
        <end position="348"/>
    </location>
</feature>
<dbReference type="InterPro" id="IPR020846">
    <property type="entry name" value="MFS_dom"/>
</dbReference>
<dbReference type="InterPro" id="IPR036259">
    <property type="entry name" value="MFS_trans_sf"/>
</dbReference>
<feature type="transmembrane region" description="Helical" evidence="5">
    <location>
        <begin position="299"/>
        <end position="319"/>
    </location>
</feature>
<evidence type="ECO:0000256" key="2">
    <source>
        <dbReference type="ARBA" id="ARBA00022692"/>
    </source>
</evidence>
<gene>
    <name evidence="7" type="ORF">GLX27_004594</name>
</gene>
<feature type="transmembrane region" description="Helical" evidence="5">
    <location>
        <begin position="225"/>
        <end position="246"/>
    </location>
</feature>
<feature type="transmembrane region" description="Helical" evidence="5">
    <location>
        <begin position="12"/>
        <end position="34"/>
    </location>
</feature>